<organism evidence="1 2">
    <name type="scientific">Bifidobacterium platyrrhinorum</name>
    <dbReference type="NCBI Taxonomy" id="2661628"/>
    <lineage>
        <taxon>Bacteria</taxon>
        <taxon>Bacillati</taxon>
        <taxon>Actinomycetota</taxon>
        <taxon>Actinomycetes</taxon>
        <taxon>Bifidobacteriales</taxon>
        <taxon>Bifidobacteriaceae</taxon>
        <taxon>Bifidobacterium</taxon>
    </lineage>
</organism>
<reference evidence="1 2" key="1">
    <citation type="submission" date="2019-10" db="EMBL/GenBank/DDBJ databases">
        <title>Bifidobacterium from non-human primates.</title>
        <authorList>
            <person name="Modesto M."/>
        </authorList>
    </citation>
    <scope>NUCLEOTIDE SEQUENCE [LARGE SCALE GENOMIC DNA]</scope>
    <source>
        <strain evidence="1 2">SMA15</strain>
    </source>
</reference>
<protein>
    <submittedName>
        <fullName evidence="1">Uncharacterized protein</fullName>
    </submittedName>
</protein>
<accession>A0A6L9SVA7</accession>
<dbReference type="EMBL" id="WHZV01000005">
    <property type="protein sequence ID" value="NEG55482.1"/>
    <property type="molecule type" value="Genomic_DNA"/>
</dbReference>
<comment type="caution">
    <text evidence="1">The sequence shown here is derived from an EMBL/GenBank/DDBJ whole genome shotgun (WGS) entry which is preliminary data.</text>
</comment>
<gene>
    <name evidence="1" type="ORF">GFD21_06850</name>
</gene>
<dbReference type="AlphaFoldDB" id="A0A6L9SVA7"/>
<name>A0A6L9SVA7_9BIFI</name>
<evidence type="ECO:0000313" key="2">
    <source>
        <dbReference type="Proteomes" id="UP000483293"/>
    </source>
</evidence>
<evidence type="ECO:0000313" key="1">
    <source>
        <dbReference type="EMBL" id="NEG55482.1"/>
    </source>
</evidence>
<dbReference type="Proteomes" id="UP000483293">
    <property type="component" value="Unassembled WGS sequence"/>
</dbReference>
<proteinExistence type="predicted"/>
<sequence>MFPILDSMLPKTINGVVYTTGPTPGSIHATGTVTDWGGVNQTIQLEAGEYSFAGTSSGDVKNLYAQAILPDGTTVNTSNGDQVSFTLTEPATVTLSVVARNGTTVDADITPILTKTK</sequence>
<keyword evidence="2" id="KW-1185">Reference proteome</keyword>